<dbReference type="EMBL" id="BRXR01000001">
    <property type="protein sequence ID" value="GLC32560.1"/>
    <property type="molecule type" value="Genomic_DNA"/>
</dbReference>
<dbReference type="SUPFAM" id="SSF111069">
    <property type="entry name" value="Hypothetical protein yfbM"/>
    <property type="match status" value="1"/>
</dbReference>
<dbReference type="Gene3D" id="3.40.1760.10">
    <property type="entry name" value="YfbM-like super family"/>
    <property type="match status" value="1"/>
</dbReference>
<dbReference type="Proteomes" id="UP001208567">
    <property type="component" value="Unassembled WGS sequence"/>
</dbReference>
<evidence type="ECO:0000313" key="2">
    <source>
        <dbReference type="Proteomes" id="UP001208567"/>
    </source>
</evidence>
<comment type="caution">
    <text evidence="1">The sequence shown here is derived from an EMBL/GenBank/DDBJ whole genome shotgun (WGS) entry which is preliminary data.</text>
</comment>
<dbReference type="InterPro" id="IPR015068">
    <property type="entry name" value="DUF1877"/>
</dbReference>
<dbReference type="Pfam" id="PF08974">
    <property type="entry name" value="DUF1877"/>
    <property type="match status" value="1"/>
</dbReference>
<evidence type="ECO:0000313" key="1">
    <source>
        <dbReference type="EMBL" id="GLC32560.1"/>
    </source>
</evidence>
<gene>
    <name evidence="1" type="ORF">bsdE14_39700</name>
</gene>
<protein>
    <recommendedName>
        <fullName evidence="3">DUF1877 family protein</fullName>
    </recommendedName>
</protein>
<accession>A0ABQ5NBZ2</accession>
<keyword evidence="2" id="KW-1185">Reference proteome</keyword>
<dbReference type="RefSeq" id="WP_264851870.1">
    <property type="nucleotide sequence ID" value="NZ_BRXR01000001.1"/>
</dbReference>
<reference evidence="1 2" key="1">
    <citation type="journal article" date="2024" name="Int. J. Syst. Evol. Microbiol.">
        <title>Clostridium omnivorum sp. nov., isolated from anoxic soil under the treatment of reductive soil disinfestation.</title>
        <authorList>
            <person name="Ueki A."/>
            <person name="Tonouchi A."/>
            <person name="Kaku N."/>
            <person name="Honma S."/>
            <person name="Ueki K."/>
        </authorList>
    </citation>
    <scope>NUCLEOTIDE SEQUENCE [LARGE SCALE GENOMIC DNA]</scope>
    <source>
        <strain evidence="1 2">E14</strain>
    </source>
</reference>
<dbReference type="InterPro" id="IPR035944">
    <property type="entry name" value="YfbM-like_sf"/>
</dbReference>
<name>A0ABQ5NBZ2_9CLOT</name>
<proteinExistence type="predicted"/>
<sequence length="168" mass="19360">MGLIGQYMMINDQTFGSLVNIENDDLIEIIEELSEDEENEVYDIDKLWDGLHFFLTGISACQPIAGNKLSEAIVGVKVFNNAEDADFIAYTMTEDLHGIVEALINVDVENLRLNFDLSKFRKSKIYPNIWRDNEKESLIDELMQAYKNILNFYTRALERKAHVVISIY</sequence>
<organism evidence="1 2">
    <name type="scientific">Clostridium omnivorum</name>
    <dbReference type="NCBI Taxonomy" id="1604902"/>
    <lineage>
        <taxon>Bacteria</taxon>
        <taxon>Bacillati</taxon>
        <taxon>Bacillota</taxon>
        <taxon>Clostridia</taxon>
        <taxon>Eubacteriales</taxon>
        <taxon>Clostridiaceae</taxon>
        <taxon>Clostridium</taxon>
    </lineage>
</organism>
<evidence type="ECO:0008006" key="3">
    <source>
        <dbReference type="Google" id="ProtNLM"/>
    </source>
</evidence>